<gene>
    <name evidence="6" type="ORF">SAMN03084138_02995</name>
</gene>
<dbReference type="GO" id="GO:0043565">
    <property type="term" value="F:sequence-specific DNA binding"/>
    <property type="evidence" value="ECO:0007669"/>
    <property type="project" value="TreeGrafter"/>
</dbReference>
<sequence>MKLPPLRAVQYFDVVARLNSFSKAADTLNVTQSAVSHQIRLLEDFLGESLFERQGRNLELTPVGQRYYDDVSDPLQAISRASHQVREGESGQLRLAVFSSLAVKWLMPQLADFRQKHPEIDLSLEMFADHPNLSDKLADCFIIDFEPGKNYQYDLLYHEYLYPVCSRKIWQQIKDKPLPEAMWDYPLLSVTSLMENDWGQWCSLGGFSLPSTAKIHAFSHMLLATEAARYEQGITLLNYYFMNEIDREQLVRIPMHEMPTGDSLYFVYKKHRARQPEIVKLGRWLQQILAQGESQPSSPDK</sequence>
<dbReference type="Pfam" id="PF00126">
    <property type="entry name" value="HTH_1"/>
    <property type="match status" value="1"/>
</dbReference>
<dbReference type="AlphaFoldDB" id="A0A1I5SSA7"/>
<dbReference type="PANTHER" id="PTHR30537">
    <property type="entry name" value="HTH-TYPE TRANSCRIPTIONAL REGULATOR"/>
    <property type="match status" value="1"/>
</dbReference>
<evidence type="ECO:0000313" key="6">
    <source>
        <dbReference type="EMBL" id="SFP73660.1"/>
    </source>
</evidence>
<evidence type="ECO:0000256" key="1">
    <source>
        <dbReference type="ARBA" id="ARBA00009437"/>
    </source>
</evidence>
<evidence type="ECO:0000256" key="2">
    <source>
        <dbReference type="ARBA" id="ARBA00023015"/>
    </source>
</evidence>
<dbReference type="GO" id="GO:0003700">
    <property type="term" value="F:DNA-binding transcription factor activity"/>
    <property type="evidence" value="ECO:0007669"/>
    <property type="project" value="InterPro"/>
</dbReference>
<organism evidence="6 7">
    <name type="scientific">Enterovibrio norvegicus DSM 15893</name>
    <dbReference type="NCBI Taxonomy" id="1121869"/>
    <lineage>
        <taxon>Bacteria</taxon>
        <taxon>Pseudomonadati</taxon>
        <taxon>Pseudomonadota</taxon>
        <taxon>Gammaproteobacteria</taxon>
        <taxon>Vibrionales</taxon>
        <taxon>Vibrionaceae</taxon>
        <taxon>Enterovibrio</taxon>
    </lineage>
</organism>
<dbReference type="STRING" id="1121869.SAMN03084138_02995"/>
<dbReference type="SUPFAM" id="SSF53850">
    <property type="entry name" value="Periplasmic binding protein-like II"/>
    <property type="match status" value="1"/>
</dbReference>
<name>A0A1I5SSA7_9GAMM</name>
<dbReference type="InterPro" id="IPR000847">
    <property type="entry name" value="LysR_HTH_N"/>
</dbReference>
<dbReference type="Gene3D" id="3.40.190.10">
    <property type="entry name" value="Periplasmic binding protein-like II"/>
    <property type="match status" value="2"/>
</dbReference>
<dbReference type="RefSeq" id="WP_017015072.1">
    <property type="nucleotide sequence ID" value="NZ_FOWR01000022.1"/>
</dbReference>
<dbReference type="InterPro" id="IPR036390">
    <property type="entry name" value="WH_DNA-bd_sf"/>
</dbReference>
<dbReference type="Gene3D" id="1.10.10.10">
    <property type="entry name" value="Winged helix-like DNA-binding domain superfamily/Winged helix DNA-binding domain"/>
    <property type="match status" value="1"/>
</dbReference>
<dbReference type="GeneID" id="35870442"/>
<dbReference type="InterPro" id="IPR058163">
    <property type="entry name" value="LysR-type_TF_proteobact-type"/>
</dbReference>
<evidence type="ECO:0000256" key="3">
    <source>
        <dbReference type="ARBA" id="ARBA00023125"/>
    </source>
</evidence>
<dbReference type="OrthoDB" id="5526340at2"/>
<dbReference type="Pfam" id="PF03466">
    <property type="entry name" value="LysR_substrate"/>
    <property type="match status" value="1"/>
</dbReference>
<dbReference type="FunFam" id="1.10.10.10:FF:000038">
    <property type="entry name" value="Glycine cleavage system transcriptional activator"/>
    <property type="match status" value="1"/>
</dbReference>
<keyword evidence="4" id="KW-0804">Transcription</keyword>
<comment type="similarity">
    <text evidence="1">Belongs to the LysR transcriptional regulatory family.</text>
</comment>
<keyword evidence="3 6" id="KW-0238">DNA-binding</keyword>
<reference evidence="6 7" key="1">
    <citation type="submission" date="2016-10" db="EMBL/GenBank/DDBJ databases">
        <authorList>
            <person name="de Groot N.N."/>
        </authorList>
    </citation>
    <scope>NUCLEOTIDE SEQUENCE [LARGE SCALE GENOMIC DNA]</scope>
    <source>
        <strain evidence="6 7">DSM 15893</strain>
    </source>
</reference>
<dbReference type="InterPro" id="IPR005119">
    <property type="entry name" value="LysR_subst-bd"/>
</dbReference>
<protein>
    <submittedName>
        <fullName evidence="6">DNA-binding transcriptional regulator, LysR family</fullName>
    </submittedName>
</protein>
<dbReference type="GO" id="GO:0006351">
    <property type="term" value="P:DNA-templated transcription"/>
    <property type="evidence" value="ECO:0007669"/>
    <property type="project" value="TreeGrafter"/>
</dbReference>
<dbReference type="InterPro" id="IPR036388">
    <property type="entry name" value="WH-like_DNA-bd_sf"/>
</dbReference>
<proteinExistence type="inferred from homology"/>
<evidence type="ECO:0000256" key="4">
    <source>
        <dbReference type="ARBA" id="ARBA00023163"/>
    </source>
</evidence>
<evidence type="ECO:0000313" key="7">
    <source>
        <dbReference type="Proteomes" id="UP000182692"/>
    </source>
</evidence>
<dbReference type="PROSITE" id="PS50931">
    <property type="entry name" value="HTH_LYSR"/>
    <property type="match status" value="1"/>
</dbReference>
<dbReference type="SUPFAM" id="SSF46785">
    <property type="entry name" value="Winged helix' DNA-binding domain"/>
    <property type="match status" value="1"/>
</dbReference>
<accession>A0A1I5SSA7</accession>
<keyword evidence="2" id="KW-0805">Transcription regulation</keyword>
<dbReference type="Proteomes" id="UP000182692">
    <property type="component" value="Unassembled WGS sequence"/>
</dbReference>
<dbReference type="PANTHER" id="PTHR30537:SF26">
    <property type="entry name" value="GLYCINE CLEAVAGE SYSTEM TRANSCRIPTIONAL ACTIVATOR"/>
    <property type="match status" value="1"/>
</dbReference>
<dbReference type="PRINTS" id="PR00039">
    <property type="entry name" value="HTHLYSR"/>
</dbReference>
<dbReference type="EMBL" id="FOWR01000022">
    <property type="protein sequence ID" value="SFP73660.1"/>
    <property type="molecule type" value="Genomic_DNA"/>
</dbReference>
<evidence type="ECO:0000259" key="5">
    <source>
        <dbReference type="PROSITE" id="PS50931"/>
    </source>
</evidence>
<feature type="domain" description="HTH lysR-type" evidence="5">
    <location>
        <begin position="4"/>
        <end position="61"/>
    </location>
</feature>